<feature type="compositionally biased region" description="Low complexity" evidence="5">
    <location>
        <begin position="277"/>
        <end position="290"/>
    </location>
</feature>
<feature type="compositionally biased region" description="Acidic residues" evidence="5">
    <location>
        <begin position="23"/>
        <end position="33"/>
    </location>
</feature>
<comment type="subcellular location">
    <subcellularLocation>
        <location evidence="1">Nucleus</location>
    </subcellularLocation>
</comment>
<feature type="compositionally biased region" description="Polar residues" evidence="5">
    <location>
        <begin position="248"/>
        <end position="257"/>
    </location>
</feature>
<feature type="compositionally biased region" description="Polar residues" evidence="5">
    <location>
        <begin position="182"/>
        <end position="199"/>
    </location>
</feature>
<dbReference type="KEGG" id="ccin:107273521"/>
<sequence length="726" mass="83373">MSDKSDLTDIEGSDNDDNKDSDFNIEDYEDGVDSEASSYEGLLKTKTDENHSKTAKVDDNNDDDEKEYVGPILPGGHRFDRKFVCIKYPGNVINPEKAIETLGGISAISTAVNTRNRRLELRFRPDDGYCKPACGDRHAVAGFLLRVRVKKKRIKNNENNTKETGKNIEVIEVIHVNKEITDNNVKNPGSDQSTQQNMNIPIEESNKEYINEQSEDKNIGKSMENLANQLNNCKVISTECETHDETEQSNTKKNIAKSNPKEEEYQSFAKNPVCPESKSNADNVSNNSNNTPETKSKENALPSFDSNKYEDLSQDEDYELPKLKVLGRIDTEFKFMNLCDFQYLPITRSTKNPKENECIYSSIYPTTVPPYQWLKNKVPYFLPPAAFSRMDNVQQYVPKTETDTLPQNIIGKTRKRRAGFSNFVYFNMPNVPETPPKGIESAMKVKFLQSFHLERVRKMFEQRPIWSKNALIYETKFTGDQLKILLPSVAYYFMNGPWRIMWVKLGYDPRTDPTSRKYQTLDYRLKAMHGLQATIKCKRSYSNYILPYKSAPISKPKTTVLTANLSQDQNRKQERLSNENMYIYREGTVPPSRQMFYQYCDVLVDEVQEMLAKLPDPPPGTKCHEKMGWLPNGFDDQCREIINKQVRVVLRKKMNIPEDHPTSLPRKRRFGGKVKRNVLLTRKSKKSKLLNPSSSSIHMEVVPQGSDEEWENCTNLDEPGTSSKVT</sequence>
<evidence type="ECO:0000313" key="9">
    <source>
        <dbReference type="RefSeq" id="XP_015607294.1"/>
    </source>
</evidence>
<feature type="region of interest" description="Disordered" evidence="5">
    <location>
        <begin position="1"/>
        <end position="71"/>
    </location>
</feature>
<dbReference type="RefSeq" id="XP_015607294.1">
    <property type="nucleotide sequence ID" value="XM_015751808.2"/>
</dbReference>
<dbReference type="InterPro" id="IPR041499">
    <property type="entry name" value="Tfc1/Sfc1_N"/>
</dbReference>
<gene>
    <name evidence="9" type="primary">LOC107273521</name>
</gene>
<evidence type="ECO:0000256" key="1">
    <source>
        <dbReference type="ARBA" id="ARBA00004123"/>
    </source>
</evidence>
<evidence type="ECO:0000313" key="8">
    <source>
        <dbReference type="Proteomes" id="UP000694920"/>
    </source>
</evidence>
<dbReference type="AlphaFoldDB" id="A0AAJ7CCB3"/>
<feature type="compositionally biased region" description="Polar residues" evidence="5">
    <location>
        <begin position="712"/>
        <end position="726"/>
    </location>
</feature>
<keyword evidence="8" id="KW-1185">Reference proteome</keyword>
<evidence type="ECO:0000256" key="5">
    <source>
        <dbReference type="SAM" id="MobiDB-lite"/>
    </source>
</evidence>
<dbReference type="GO" id="GO:0005634">
    <property type="term" value="C:nucleus"/>
    <property type="evidence" value="ECO:0007669"/>
    <property type="project" value="UniProtKB-SubCell"/>
</dbReference>
<name>A0AAJ7CCB3_CEPCN</name>
<keyword evidence="2" id="KW-0238">DNA-binding</keyword>
<organism evidence="8 9">
    <name type="scientific">Cephus cinctus</name>
    <name type="common">Wheat stem sawfly</name>
    <dbReference type="NCBI Taxonomy" id="211228"/>
    <lineage>
        <taxon>Eukaryota</taxon>
        <taxon>Metazoa</taxon>
        <taxon>Ecdysozoa</taxon>
        <taxon>Arthropoda</taxon>
        <taxon>Hexapoda</taxon>
        <taxon>Insecta</taxon>
        <taxon>Pterygota</taxon>
        <taxon>Neoptera</taxon>
        <taxon>Endopterygota</taxon>
        <taxon>Hymenoptera</taxon>
        <taxon>Cephoidea</taxon>
        <taxon>Cephidae</taxon>
        <taxon>Cephus</taxon>
    </lineage>
</organism>
<dbReference type="GO" id="GO:0000127">
    <property type="term" value="C:transcription factor TFIIIC complex"/>
    <property type="evidence" value="ECO:0007669"/>
    <property type="project" value="InterPro"/>
</dbReference>
<dbReference type="GO" id="GO:0001002">
    <property type="term" value="F:RNA polymerase III type 1 promoter sequence-specific DNA binding"/>
    <property type="evidence" value="ECO:0007669"/>
    <property type="project" value="TreeGrafter"/>
</dbReference>
<keyword evidence="3" id="KW-0804">Transcription</keyword>
<evidence type="ECO:0000256" key="3">
    <source>
        <dbReference type="ARBA" id="ARBA00023163"/>
    </source>
</evidence>
<evidence type="ECO:0000256" key="2">
    <source>
        <dbReference type="ARBA" id="ARBA00023125"/>
    </source>
</evidence>
<reference evidence="9" key="1">
    <citation type="submission" date="2025-08" db="UniProtKB">
        <authorList>
            <consortium name="RefSeq"/>
        </authorList>
    </citation>
    <scope>IDENTIFICATION</scope>
</reference>
<feature type="compositionally biased region" description="Basic and acidic residues" evidence="5">
    <location>
        <begin position="43"/>
        <end position="59"/>
    </location>
</feature>
<accession>A0AAJ7CCB3</accession>
<dbReference type="InterPro" id="IPR042536">
    <property type="entry name" value="TFIIIC_tauA_Sfc1"/>
</dbReference>
<dbReference type="InterPro" id="IPR019136">
    <property type="entry name" value="TF_IIIC_su-5_HTH"/>
</dbReference>
<feature type="region of interest" description="Disordered" evidence="5">
    <location>
        <begin position="182"/>
        <end position="202"/>
    </location>
</feature>
<feature type="domain" description="Transcription factor IIIC subunit Tfc1/Sfc1 triple barrel" evidence="7">
    <location>
        <begin position="84"/>
        <end position="344"/>
    </location>
</feature>
<evidence type="ECO:0000259" key="6">
    <source>
        <dbReference type="Pfam" id="PF09734"/>
    </source>
</evidence>
<dbReference type="Gene3D" id="3.30.200.160">
    <property type="entry name" value="TFIIIC, subcomplex tauA, subunit Sfc1, barrel domain"/>
    <property type="match status" value="1"/>
</dbReference>
<feature type="region of interest" description="Disordered" evidence="5">
    <location>
        <begin position="241"/>
        <end position="312"/>
    </location>
</feature>
<feature type="region of interest" description="Disordered" evidence="5">
    <location>
        <begin position="686"/>
        <end position="726"/>
    </location>
</feature>
<dbReference type="GO" id="GO:0001003">
    <property type="term" value="F:RNA polymerase III type 2 promoter sequence-specific DNA binding"/>
    <property type="evidence" value="ECO:0007669"/>
    <property type="project" value="TreeGrafter"/>
</dbReference>
<keyword evidence="4" id="KW-0539">Nucleus</keyword>
<dbReference type="GeneID" id="107273521"/>
<dbReference type="PANTHER" id="PTHR13230">
    <property type="entry name" value="GENERAL TRANSCRIPTION FACTOR IIIC, POLYPEPTIDE 5"/>
    <property type="match status" value="1"/>
</dbReference>
<dbReference type="Pfam" id="PF09734">
    <property type="entry name" value="Tau95"/>
    <property type="match status" value="1"/>
</dbReference>
<dbReference type="Pfam" id="PF17682">
    <property type="entry name" value="Tau95_N"/>
    <property type="match status" value="1"/>
</dbReference>
<dbReference type="Proteomes" id="UP000694920">
    <property type="component" value="Unplaced"/>
</dbReference>
<dbReference type="InterPro" id="IPR040454">
    <property type="entry name" value="TF_IIIC_Tfc1/Sfc1"/>
</dbReference>
<protein>
    <submittedName>
        <fullName evidence="9">General transcription factor 3C polypeptide 5</fullName>
    </submittedName>
</protein>
<dbReference type="PANTHER" id="PTHR13230:SF5">
    <property type="entry name" value="GENERAL TRANSCRIPTION FACTOR 3C POLYPEPTIDE 5"/>
    <property type="match status" value="1"/>
</dbReference>
<dbReference type="GO" id="GO:0006384">
    <property type="term" value="P:transcription initiation at RNA polymerase III promoter"/>
    <property type="evidence" value="ECO:0007669"/>
    <property type="project" value="InterPro"/>
</dbReference>
<evidence type="ECO:0000256" key="4">
    <source>
        <dbReference type="ARBA" id="ARBA00023242"/>
    </source>
</evidence>
<evidence type="ECO:0000259" key="7">
    <source>
        <dbReference type="Pfam" id="PF17682"/>
    </source>
</evidence>
<proteinExistence type="predicted"/>
<feature type="domain" description="Transcription factor IIIC subunit 5 HTH" evidence="6">
    <location>
        <begin position="381"/>
        <end position="524"/>
    </location>
</feature>